<feature type="compositionally biased region" description="Basic and acidic residues" evidence="1">
    <location>
        <begin position="74"/>
        <end position="97"/>
    </location>
</feature>
<feature type="compositionally biased region" description="Acidic residues" evidence="1">
    <location>
        <begin position="64"/>
        <end position="73"/>
    </location>
</feature>
<dbReference type="Proteomes" id="UP000887578">
    <property type="component" value="Unplaced"/>
</dbReference>
<name>A0A914PQY2_9BILA</name>
<feature type="compositionally biased region" description="Basic and acidic residues" evidence="1">
    <location>
        <begin position="13"/>
        <end position="53"/>
    </location>
</feature>
<evidence type="ECO:0000313" key="2">
    <source>
        <dbReference type="Proteomes" id="UP000887578"/>
    </source>
</evidence>
<feature type="region of interest" description="Disordered" evidence="1">
    <location>
        <begin position="1"/>
        <end position="163"/>
    </location>
</feature>
<dbReference type="WBParaSite" id="PDA_v2.g18515.t1">
    <property type="protein sequence ID" value="PDA_v2.g18515.t1"/>
    <property type="gene ID" value="PDA_v2.g18515"/>
</dbReference>
<dbReference type="AlphaFoldDB" id="A0A914PQY2"/>
<protein>
    <submittedName>
        <fullName evidence="3">Uncharacterized protein</fullName>
    </submittedName>
</protein>
<feature type="compositionally biased region" description="Low complexity" evidence="1">
    <location>
        <begin position="1"/>
        <end position="12"/>
    </location>
</feature>
<feature type="compositionally biased region" description="Polar residues" evidence="1">
    <location>
        <begin position="134"/>
        <end position="148"/>
    </location>
</feature>
<evidence type="ECO:0000313" key="3">
    <source>
        <dbReference type="WBParaSite" id="PDA_v2.g18515.t1"/>
    </source>
</evidence>
<keyword evidence="2" id="KW-1185">Reference proteome</keyword>
<organism evidence="2 3">
    <name type="scientific">Panagrolaimus davidi</name>
    <dbReference type="NCBI Taxonomy" id="227884"/>
    <lineage>
        <taxon>Eukaryota</taxon>
        <taxon>Metazoa</taxon>
        <taxon>Ecdysozoa</taxon>
        <taxon>Nematoda</taxon>
        <taxon>Chromadorea</taxon>
        <taxon>Rhabditida</taxon>
        <taxon>Tylenchina</taxon>
        <taxon>Panagrolaimomorpha</taxon>
        <taxon>Panagrolaimoidea</taxon>
        <taxon>Panagrolaimidae</taxon>
        <taxon>Panagrolaimus</taxon>
    </lineage>
</organism>
<accession>A0A914PQY2</accession>
<reference evidence="3" key="1">
    <citation type="submission" date="2022-11" db="UniProtKB">
        <authorList>
            <consortium name="WormBaseParasite"/>
        </authorList>
    </citation>
    <scope>IDENTIFICATION</scope>
</reference>
<sequence length="200" mass="22886">MKSSVRSSGSNHHSSESKGHRDSLRRDRSPYRDYSSKDRSRRGGYDDKKDGKKSDRKRSKSPEVDIDWNGSDDEEKKIEELRRRRQELAESLKKDESANTSRATSEMRQTNIPYNEPGAISSVSSSHSDDETATIASEQPKSMVTVSESRAETPGQNEDQDDFFGDLKEKFADFNFNHFESIFMLSKHTATWVKLALHFL</sequence>
<proteinExistence type="predicted"/>
<feature type="compositionally biased region" description="Polar residues" evidence="1">
    <location>
        <begin position="98"/>
        <end position="113"/>
    </location>
</feature>
<evidence type="ECO:0000256" key="1">
    <source>
        <dbReference type="SAM" id="MobiDB-lite"/>
    </source>
</evidence>